<evidence type="ECO:0000313" key="10">
    <source>
        <dbReference type="EMBL" id="MFL0246011.1"/>
    </source>
</evidence>
<dbReference type="Proteomes" id="UP001623591">
    <property type="component" value="Unassembled WGS sequence"/>
</dbReference>
<dbReference type="Pfam" id="PF00271">
    <property type="entry name" value="Helicase_C"/>
    <property type="match status" value="1"/>
</dbReference>
<dbReference type="Gene3D" id="3.40.50.300">
    <property type="entry name" value="P-loop containing nucleotide triphosphate hydrolases"/>
    <property type="match status" value="2"/>
</dbReference>
<dbReference type="GO" id="GO:0016787">
    <property type="term" value="F:hydrolase activity"/>
    <property type="evidence" value="ECO:0007669"/>
    <property type="project" value="UniProtKB-KW"/>
</dbReference>
<name>A0ABW8T102_9CLOT</name>
<dbReference type="PROSITE" id="PS00039">
    <property type="entry name" value="DEAD_ATP_HELICASE"/>
    <property type="match status" value="1"/>
</dbReference>
<keyword evidence="11" id="KW-1185">Reference proteome</keyword>
<evidence type="ECO:0000259" key="8">
    <source>
        <dbReference type="PROSITE" id="PS51194"/>
    </source>
</evidence>
<evidence type="ECO:0000256" key="1">
    <source>
        <dbReference type="ARBA" id="ARBA00022741"/>
    </source>
</evidence>
<gene>
    <name evidence="10" type="ORF">ACJDUG_03350</name>
</gene>
<feature type="domain" description="Helicase C-terminal" evidence="8">
    <location>
        <begin position="215"/>
        <end position="375"/>
    </location>
</feature>
<dbReference type="PROSITE" id="PS51192">
    <property type="entry name" value="HELICASE_ATP_BIND_1"/>
    <property type="match status" value="1"/>
</dbReference>
<evidence type="ECO:0000313" key="11">
    <source>
        <dbReference type="Proteomes" id="UP001623591"/>
    </source>
</evidence>
<dbReference type="PANTHER" id="PTHR47963:SF7">
    <property type="entry name" value="ATP-DEPENDENT RNA HELICASE YFML-RELATED"/>
    <property type="match status" value="1"/>
</dbReference>
<dbReference type="SMART" id="SM00490">
    <property type="entry name" value="HELICc"/>
    <property type="match status" value="1"/>
</dbReference>
<dbReference type="Pfam" id="PF00270">
    <property type="entry name" value="DEAD"/>
    <property type="match status" value="1"/>
</dbReference>
<dbReference type="InterPro" id="IPR050547">
    <property type="entry name" value="DEAD_box_RNA_helicases"/>
</dbReference>
<dbReference type="EC" id="3.6.4.-" evidence="10"/>
<dbReference type="InterPro" id="IPR000629">
    <property type="entry name" value="RNA-helicase_DEAD-box_CS"/>
</dbReference>
<evidence type="ECO:0000256" key="5">
    <source>
        <dbReference type="PROSITE-ProRule" id="PRU00552"/>
    </source>
</evidence>
<evidence type="ECO:0000256" key="3">
    <source>
        <dbReference type="ARBA" id="ARBA00022806"/>
    </source>
</evidence>
<dbReference type="SUPFAM" id="SSF52540">
    <property type="entry name" value="P-loop containing nucleoside triphosphate hydrolases"/>
    <property type="match status" value="1"/>
</dbReference>
<keyword evidence="4 6" id="KW-0067">ATP-binding</keyword>
<keyword evidence="1 6" id="KW-0547">Nucleotide-binding</keyword>
<evidence type="ECO:0000256" key="6">
    <source>
        <dbReference type="RuleBase" id="RU000492"/>
    </source>
</evidence>
<dbReference type="PROSITE" id="PS51195">
    <property type="entry name" value="Q_MOTIF"/>
    <property type="match status" value="1"/>
</dbReference>
<organism evidence="10 11">
    <name type="scientific">Candidatus Clostridium stratigraminis</name>
    <dbReference type="NCBI Taxonomy" id="3381661"/>
    <lineage>
        <taxon>Bacteria</taxon>
        <taxon>Bacillati</taxon>
        <taxon>Bacillota</taxon>
        <taxon>Clostridia</taxon>
        <taxon>Eubacteriales</taxon>
        <taxon>Clostridiaceae</taxon>
        <taxon>Clostridium</taxon>
    </lineage>
</organism>
<dbReference type="PROSITE" id="PS51194">
    <property type="entry name" value="HELICASE_CTER"/>
    <property type="match status" value="1"/>
</dbReference>
<feature type="short sequence motif" description="Q motif" evidence="5">
    <location>
        <begin position="3"/>
        <end position="31"/>
    </location>
</feature>
<dbReference type="InterPro" id="IPR027417">
    <property type="entry name" value="P-loop_NTPase"/>
</dbReference>
<dbReference type="InterPro" id="IPR014001">
    <property type="entry name" value="Helicase_ATP-bd"/>
</dbReference>
<evidence type="ECO:0000256" key="4">
    <source>
        <dbReference type="ARBA" id="ARBA00022840"/>
    </source>
</evidence>
<proteinExistence type="inferred from homology"/>
<dbReference type="InterPro" id="IPR014014">
    <property type="entry name" value="RNA_helicase_DEAD_Q_motif"/>
</dbReference>
<dbReference type="EMBL" id="JBJHZZ010000001">
    <property type="protein sequence ID" value="MFL0246011.1"/>
    <property type="molecule type" value="Genomic_DNA"/>
</dbReference>
<protein>
    <submittedName>
        <fullName evidence="10">DEAD/DEAH box helicase</fullName>
        <ecNumber evidence="10">3.6.4.-</ecNumber>
    </submittedName>
</protein>
<dbReference type="SMART" id="SM00487">
    <property type="entry name" value="DEXDc"/>
    <property type="match status" value="1"/>
</dbReference>
<dbReference type="RefSeq" id="WP_406768464.1">
    <property type="nucleotide sequence ID" value="NZ_JBJHZZ010000001.1"/>
</dbReference>
<evidence type="ECO:0000259" key="9">
    <source>
        <dbReference type="PROSITE" id="PS51195"/>
    </source>
</evidence>
<comment type="caution">
    <text evidence="10">The sequence shown here is derived from an EMBL/GenBank/DDBJ whole genome shotgun (WGS) entry which is preliminary data.</text>
</comment>
<evidence type="ECO:0000259" key="7">
    <source>
        <dbReference type="PROSITE" id="PS51192"/>
    </source>
</evidence>
<comment type="similarity">
    <text evidence="6">Belongs to the DEAD box helicase family.</text>
</comment>
<accession>A0ABW8T102</accession>
<dbReference type="CDD" id="cd00268">
    <property type="entry name" value="DEADc"/>
    <property type="match status" value="1"/>
</dbReference>
<evidence type="ECO:0000256" key="2">
    <source>
        <dbReference type="ARBA" id="ARBA00022801"/>
    </source>
</evidence>
<dbReference type="InterPro" id="IPR001650">
    <property type="entry name" value="Helicase_C-like"/>
</dbReference>
<reference evidence="10 11" key="1">
    <citation type="submission" date="2024-11" db="EMBL/GenBank/DDBJ databases">
        <authorList>
            <person name="Heng Y.C."/>
            <person name="Lim A.C.H."/>
            <person name="Lee J.K.Y."/>
            <person name="Kittelmann S."/>
        </authorList>
    </citation>
    <scope>NUCLEOTIDE SEQUENCE [LARGE SCALE GENOMIC DNA]</scope>
    <source>
        <strain evidence="10 11">WILCCON 0185</strain>
    </source>
</reference>
<dbReference type="InterPro" id="IPR044742">
    <property type="entry name" value="DEAD/DEAH_RhlB"/>
</dbReference>
<feature type="domain" description="Helicase ATP-binding" evidence="7">
    <location>
        <begin position="34"/>
        <end position="206"/>
    </location>
</feature>
<keyword evidence="3 6" id="KW-0347">Helicase</keyword>
<dbReference type="CDD" id="cd18787">
    <property type="entry name" value="SF2_C_DEAD"/>
    <property type="match status" value="1"/>
</dbReference>
<keyword evidence="2 6" id="KW-0378">Hydrolase</keyword>
<dbReference type="InterPro" id="IPR011545">
    <property type="entry name" value="DEAD/DEAH_box_helicase_dom"/>
</dbReference>
<dbReference type="PANTHER" id="PTHR47963">
    <property type="entry name" value="DEAD-BOX ATP-DEPENDENT RNA HELICASE 47, MITOCHONDRIAL"/>
    <property type="match status" value="1"/>
</dbReference>
<feature type="domain" description="DEAD-box RNA helicase Q" evidence="9">
    <location>
        <begin position="3"/>
        <end position="31"/>
    </location>
</feature>
<sequence length="394" mass="44774">MLIPFDDLGLNSNLINGLKKENIFTPTEIQEKVIPIALKNKDIIGQSQTGSGKTLAYLLPIFQRIEPEKREMHTIILAPTHELVMQIDKVIKTLAEDSNIPITSLPIIGDVNIKRQAEKLREKPHIIVGSTVRILELIKAKKISAHTIKTIVIDEADRLLNEKNLETVKDIIKTTLRDRQLMLFSATIDASVIVTAQNLMKESEVIRINNNINSNIEHMYVLAEQRDKMEVLRKIIAAEKPNKAIVFINKSEETEITTLKLRYHHFKVYGIHGKATKEERQRAMEDFRNGKLQILVASDLAARGLDIKEVTHIINLDLPEHSKDYLHRVGRTGRATKSGKAISIVTQKELSLIKKYEKEFNISVASKEMHLGSLITTLTNKVISKKKTLRIKNY</sequence>
<dbReference type="GO" id="GO:0004386">
    <property type="term" value="F:helicase activity"/>
    <property type="evidence" value="ECO:0007669"/>
    <property type="project" value="UniProtKB-KW"/>
</dbReference>